<accession>W4HIH9</accession>
<dbReference type="Gene3D" id="1.10.760.10">
    <property type="entry name" value="Cytochrome c-like domain"/>
    <property type="match status" value="2"/>
</dbReference>
<reference evidence="8 9" key="1">
    <citation type="journal article" date="2014" name="Antonie Van Leeuwenhoek">
        <title>Roseivivax atlanticus sp. nov., isolated from surface seawater of the Atlantic Ocean.</title>
        <authorList>
            <person name="Li G."/>
            <person name="Lai Q."/>
            <person name="Liu X."/>
            <person name="Sun F."/>
            <person name="Shao Z."/>
        </authorList>
    </citation>
    <scope>NUCLEOTIDE SEQUENCE [LARGE SCALE GENOMIC DNA]</scope>
    <source>
        <strain evidence="8 9">22II-s10s</strain>
    </source>
</reference>
<keyword evidence="8" id="KW-0575">Peroxidase</keyword>
<dbReference type="GO" id="GO:0020037">
    <property type="term" value="F:heme binding"/>
    <property type="evidence" value="ECO:0007669"/>
    <property type="project" value="InterPro"/>
</dbReference>
<protein>
    <submittedName>
        <fullName evidence="8">Di-heme cytochrome c peroxidase</fullName>
    </submittedName>
</protein>
<evidence type="ECO:0000313" key="8">
    <source>
        <dbReference type="EMBL" id="ETW12499.1"/>
    </source>
</evidence>
<dbReference type="Proteomes" id="UP000019063">
    <property type="component" value="Unassembled WGS sequence"/>
</dbReference>
<keyword evidence="3 6" id="KW-0479">Metal-binding</keyword>
<dbReference type="STRING" id="1379903.ATO8_10794"/>
<sequence>MALGSAALAGGLDLPEPLSDADFAPVDPAEAALGQLLFYDPILSGNRTISCATCHHPKFATGDGVSLGLGEGGVGLGPDRRADPDNPPEALVPRNAPPLFNMGAHAVTVLFADGRIEVDRTRPSGFRTPMEDEMVAGFDSLLSAQTMFPVLSDDEMAGHYSENDVSRAVRRGLITGPDGAWDILSRRVAEIPAYAEGFEAVYPEIAAGRDIGFTDISNAIAAFVAAEWRSDTAPFDAVLRGEATFEGAAARGATLFYGEAGCATCHSGPLLSDFDFHAMGAPQLGPGKALSFESHVRDEGRFRVTGRTDDAYAFRTPPLRNVAETGPWGHAGGHDDLAGFVRDHADPEAVPAYAAVLPRDVPEADKLWRVRDDAAERGRISEAAQGAGRSLSETDVADIVAFLETLTDPAALKGRMGIPETVPSGLPVDR</sequence>
<name>W4HIH9_9RHOB</name>
<dbReference type="SUPFAM" id="SSF46626">
    <property type="entry name" value="Cytochrome c"/>
    <property type="match status" value="2"/>
</dbReference>
<keyword evidence="2 6" id="KW-0349">Heme</keyword>
<dbReference type="AlphaFoldDB" id="W4HIH9"/>
<evidence type="ECO:0000313" key="9">
    <source>
        <dbReference type="Proteomes" id="UP000019063"/>
    </source>
</evidence>
<organism evidence="8 9">
    <name type="scientific">Roseivivax marinus</name>
    <dbReference type="NCBI Taxonomy" id="1379903"/>
    <lineage>
        <taxon>Bacteria</taxon>
        <taxon>Pseudomonadati</taxon>
        <taxon>Pseudomonadota</taxon>
        <taxon>Alphaproteobacteria</taxon>
        <taxon>Rhodobacterales</taxon>
        <taxon>Roseobacteraceae</taxon>
        <taxon>Roseivivax</taxon>
    </lineage>
</organism>
<dbReference type="GO" id="GO:0046872">
    <property type="term" value="F:metal ion binding"/>
    <property type="evidence" value="ECO:0007669"/>
    <property type="project" value="UniProtKB-KW"/>
</dbReference>
<comment type="caution">
    <text evidence="8">The sequence shown here is derived from an EMBL/GenBank/DDBJ whole genome shotgun (WGS) entry which is preliminary data.</text>
</comment>
<keyword evidence="4" id="KW-0560">Oxidoreductase</keyword>
<keyword evidence="9" id="KW-1185">Reference proteome</keyword>
<evidence type="ECO:0000259" key="7">
    <source>
        <dbReference type="PROSITE" id="PS51007"/>
    </source>
</evidence>
<dbReference type="PROSITE" id="PS51007">
    <property type="entry name" value="CYTC"/>
    <property type="match status" value="2"/>
</dbReference>
<evidence type="ECO:0000256" key="6">
    <source>
        <dbReference type="PROSITE-ProRule" id="PRU00433"/>
    </source>
</evidence>
<dbReference type="eggNOG" id="COG1858">
    <property type="taxonomic scope" value="Bacteria"/>
</dbReference>
<dbReference type="PATRIC" id="fig|1317118.6.peg.2224"/>
<dbReference type="GO" id="GO:0030313">
    <property type="term" value="C:cell envelope"/>
    <property type="evidence" value="ECO:0007669"/>
    <property type="project" value="UniProtKB-SubCell"/>
</dbReference>
<dbReference type="InterPro" id="IPR004852">
    <property type="entry name" value="Di-haem_cyt_c_peroxidsae"/>
</dbReference>
<feature type="domain" description="Cytochrome c" evidence="7">
    <location>
        <begin position="247"/>
        <end position="407"/>
    </location>
</feature>
<dbReference type="GO" id="GO:0009055">
    <property type="term" value="F:electron transfer activity"/>
    <property type="evidence" value="ECO:0007669"/>
    <property type="project" value="InterPro"/>
</dbReference>
<dbReference type="Pfam" id="PF03150">
    <property type="entry name" value="CCP_MauG"/>
    <property type="match status" value="1"/>
</dbReference>
<gene>
    <name evidence="8" type="ORF">ATO8_10794</name>
</gene>
<dbReference type="InterPro" id="IPR036909">
    <property type="entry name" value="Cyt_c-like_dom_sf"/>
</dbReference>
<proteinExistence type="predicted"/>
<dbReference type="EMBL" id="AQQW01000006">
    <property type="protein sequence ID" value="ETW12499.1"/>
    <property type="molecule type" value="Genomic_DNA"/>
</dbReference>
<evidence type="ECO:0000256" key="4">
    <source>
        <dbReference type="ARBA" id="ARBA00023002"/>
    </source>
</evidence>
<evidence type="ECO:0000256" key="2">
    <source>
        <dbReference type="ARBA" id="ARBA00022617"/>
    </source>
</evidence>
<evidence type="ECO:0000256" key="1">
    <source>
        <dbReference type="ARBA" id="ARBA00004196"/>
    </source>
</evidence>
<dbReference type="InterPro" id="IPR051395">
    <property type="entry name" value="Cytochrome_c_Peroxidase/MauG"/>
</dbReference>
<keyword evidence="5 6" id="KW-0408">Iron</keyword>
<feature type="domain" description="Cytochrome c" evidence="7">
    <location>
        <begin position="29"/>
        <end position="146"/>
    </location>
</feature>
<dbReference type="InterPro" id="IPR009056">
    <property type="entry name" value="Cyt_c-like_dom"/>
</dbReference>
<dbReference type="PANTHER" id="PTHR30600">
    <property type="entry name" value="CYTOCHROME C PEROXIDASE-RELATED"/>
    <property type="match status" value="1"/>
</dbReference>
<dbReference type="GO" id="GO:0004130">
    <property type="term" value="F:cytochrome-c peroxidase activity"/>
    <property type="evidence" value="ECO:0007669"/>
    <property type="project" value="TreeGrafter"/>
</dbReference>
<evidence type="ECO:0000256" key="3">
    <source>
        <dbReference type="ARBA" id="ARBA00022723"/>
    </source>
</evidence>
<evidence type="ECO:0000256" key="5">
    <source>
        <dbReference type="ARBA" id="ARBA00023004"/>
    </source>
</evidence>
<comment type="subcellular location">
    <subcellularLocation>
        <location evidence="1">Cell envelope</location>
    </subcellularLocation>
</comment>